<dbReference type="GO" id="GO:0031930">
    <property type="term" value="P:mitochondria-nucleus signaling pathway"/>
    <property type="evidence" value="ECO:0007669"/>
    <property type="project" value="EnsemblFungi"/>
</dbReference>
<dbReference type="SMART" id="SM00353">
    <property type="entry name" value="HLH"/>
    <property type="match status" value="1"/>
</dbReference>
<dbReference type="GO" id="GO:0071400">
    <property type="term" value="P:cellular response to oleic acid"/>
    <property type="evidence" value="ECO:0007669"/>
    <property type="project" value="EnsemblFungi"/>
</dbReference>
<dbReference type="GO" id="GO:0000422">
    <property type="term" value="P:autophagy of mitochondrion"/>
    <property type="evidence" value="ECO:0007669"/>
    <property type="project" value="EnsemblFungi"/>
</dbReference>
<dbReference type="PROSITE" id="PS50888">
    <property type="entry name" value="BHLH"/>
    <property type="match status" value="1"/>
</dbReference>
<feature type="region of interest" description="Disordered" evidence="6">
    <location>
        <begin position="84"/>
        <end position="106"/>
    </location>
</feature>
<evidence type="ECO:0000256" key="5">
    <source>
        <dbReference type="ARBA" id="ARBA00023242"/>
    </source>
</evidence>
<dbReference type="EMBL" id="HE650827">
    <property type="protein sequence ID" value="CCF59143.1"/>
    <property type="molecule type" value="Genomic_DNA"/>
</dbReference>
<evidence type="ECO:0000256" key="2">
    <source>
        <dbReference type="ARBA" id="ARBA00023015"/>
    </source>
</evidence>
<evidence type="ECO:0000313" key="8">
    <source>
        <dbReference type="EMBL" id="CCF59143.1"/>
    </source>
</evidence>
<sequence>MNSNDAKDENQRLLEELLSAESSHMTTMGGHSNVLTNEFLAATEFAPFSSTTVKNEMESPYGHDIPANRHEKLSYMNEHGLSYGSAPQHQHSTNNSNNNNNTTTAGNGMASFLDDMFTNESFTNPPHNTKSISYDQINTEASSLLSQSFNEPLPPELLFHPNDTEISFDDISSSISSSLNSELLTPSMGSFMSPSNSVLRSGSLRGQNNTPKSRHLSVTNIESASAPKSSLSNEERLRRKRDFHNAVERRRRELIKQKIKELGSLVPPTLLCFNESGKQVKPNKGIILNKTVEYIQFLLNVMTVQDDKRSKLNEKIDELERGTSQHETFVKMESNFNDIPDGTRIIDTRTFARNDYAFDHFLHGQADDKLMFNNNDETPTSHTLEFDT</sequence>
<gene>
    <name evidence="8" type="primary">KAFR0G01100</name>
    <name evidence="8" type="ORF">KAFR_0G01100</name>
</gene>
<dbReference type="AlphaFoldDB" id="H2AXP3"/>
<evidence type="ECO:0000256" key="6">
    <source>
        <dbReference type="SAM" id="MobiDB-lite"/>
    </source>
</evidence>
<dbReference type="GO" id="GO:0046983">
    <property type="term" value="F:protein dimerization activity"/>
    <property type="evidence" value="ECO:0007669"/>
    <property type="project" value="InterPro"/>
</dbReference>
<evidence type="ECO:0000259" key="7">
    <source>
        <dbReference type="PROSITE" id="PS50888"/>
    </source>
</evidence>
<name>H2AXP3_KAZAF</name>
<dbReference type="RefSeq" id="XP_003958278.1">
    <property type="nucleotide sequence ID" value="XM_003958229.1"/>
</dbReference>
<dbReference type="OrthoDB" id="690068at2759"/>
<reference evidence="8 9" key="1">
    <citation type="journal article" date="2011" name="Proc. Natl. Acad. Sci. U.S.A.">
        <title>Evolutionary erosion of yeast sex chromosomes by mating-type switching accidents.</title>
        <authorList>
            <person name="Gordon J.L."/>
            <person name="Armisen D."/>
            <person name="Proux-Wera E."/>
            <person name="Oheigeartaigh S.S."/>
            <person name="Byrne K.P."/>
            <person name="Wolfe K.H."/>
        </authorList>
    </citation>
    <scope>NUCLEOTIDE SEQUENCE [LARGE SCALE GENOMIC DNA]</scope>
    <source>
        <strain evidence="9">ATCC 22294 / BCRC 22015 / CBS 2517 / CECT 1963 / NBRC 1671 / NRRL Y-8276</strain>
    </source>
</reference>
<dbReference type="SUPFAM" id="SSF47459">
    <property type="entry name" value="HLH, helix-loop-helix DNA-binding domain"/>
    <property type="match status" value="1"/>
</dbReference>
<dbReference type="PANTHER" id="PTHR45776">
    <property type="entry name" value="MIP04163P"/>
    <property type="match status" value="1"/>
</dbReference>
<dbReference type="eggNOG" id="KOG1318">
    <property type="taxonomic scope" value="Eukaryota"/>
</dbReference>
<keyword evidence="9" id="KW-1185">Reference proteome</keyword>
<keyword evidence="3" id="KW-0238">DNA-binding</keyword>
<dbReference type="GO" id="GO:0005737">
    <property type="term" value="C:cytoplasm"/>
    <property type="evidence" value="ECO:0007669"/>
    <property type="project" value="EnsemblFungi"/>
</dbReference>
<feature type="domain" description="BHLH" evidence="7">
    <location>
        <begin position="239"/>
        <end position="298"/>
    </location>
</feature>
<evidence type="ECO:0000313" key="9">
    <source>
        <dbReference type="Proteomes" id="UP000005220"/>
    </source>
</evidence>
<dbReference type="GO" id="GO:0000981">
    <property type="term" value="F:DNA-binding transcription factor activity, RNA polymerase II-specific"/>
    <property type="evidence" value="ECO:0007669"/>
    <property type="project" value="EnsemblFungi"/>
</dbReference>
<dbReference type="InterPro" id="IPR036638">
    <property type="entry name" value="HLH_DNA-bd_sf"/>
</dbReference>
<dbReference type="GeneID" id="13884634"/>
<dbReference type="GO" id="GO:0005634">
    <property type="term" value="C:nucleus"/>
    <property type="evidence" value="ECO:0007669"/>
    <property type="project" value="UniProtKB-SubCell"/>
</dbReference>
<dbReference type="GO" id="GO:0005667">
    <property type="term" value="C:transcription regulator complex"/>
    <property type="evidence" value="ECO:0007669"/>
    <property type="project" value="EnsemblFungi"/>
</dbReference>
<dbReference type="PANTHER" id="PTHR45776:SF2">
    <property type="entry name" value="MIP04163P"/>
    <property type="match status" value="1"/>
</dbReference>
<dbReference type="HOGENOM" id="CLU_043302_0_0_1"/>
<feature type="compositionally biased region" description="Low complexity" evidence="6">
    <location>
        <begin position="92"/>
        <end position="104"/>
    </location>
</feature>
<organism evidence="8 9">
    <name type="scientific">Kazachstania africana (strain ATCC 22294 / BCRC 22015 / CBS 2517 / CECT 1963 / NBRC 1671 / NRRL Y-8276)</name>
    <name type="common">Yeast</name>
    <name type="synonym">Kluyveromyces africanus</name>
    <dbReference type="NCBI Taxonomy" id="1071382"/>
    <lineage>
        <taxon>Eukaryota</taxon>
        <taxon>Fungi</taxon>
        <taxon>Dikarya</taxon>
        <taxon>Ascomycota</taxon>
        <taxon>Saccharomycotina</taxon>
        <taxon>Saccharomycetes</taxon>
        <taxon>Saccharomycetales</taxon>
        <taxon>Saccharomycetaceae</taxon>
        <taxon>Kazachstania</taxon>
    </lineage>
</organism>
<dbReference type="Gene3D" id="4.10.280.10">
    <property type="entry name" value="Helix-loop-helix DNA-binding domain"/>
    <property type="match status" value="1"/>
</dbReference>
<dbReference type="STRING" id="1071382.H2AXP3"/>
<evidence type="ECO:0000256" key="4">
    <source>
        <dbReference type="ARBA" id="ARBA00023163"/>
    </source>
</evidence>
<dbReference type="InParanoid" id="H2AXP3"/>
<protein>
    <recommendedName>
        <fullName evidence="7">BHLH domain-containing protein</fullName>
    </recommendedName>
</protein>
<dbReference type="Proteomes" id="UP000005220">
    <property type="component" value="Chromosome 7"/>
</dbReference>
<dbReference type="InterPro" id="IPR011598">
    <property type="entry name" value="bHLH_dom"/>
</dbReference>
<dbReference type="FunFam" id="4.10.280.10:FF:000105">
    <property type="entry name" value="Rtg3p"/>
    <property type="match status" value="1"/>
</dbReference>
<dbReference type="GO" id="GO:0045944">
    <property type="term" value="P:positive regulation of transcription by RNA polymerase II"/>
    <property type="evidence" value="ECO:0007669"/>
    <property type="project" value="EnsemblFungi"/>
</dbReference>
<dbReference type="FunCoup" id="H2AXP3">
    <property type="interactions" value="980"/>
</dbReference>
<dbReference type="GO" id="GO:0000978">
    <property type="term" value="F:RNA polymerase II cis-regulatory region sequence-specific DNA binding"/>
    <property type="evidence" value="ECO:0007669"/>
    <property type="project" value="TreeGrafter"/>
</dbReference>
<comment type="subcellular location">
    <subcellularLocation>
        <location evidence="1">Nucleus</location>
    </subcellularLocation>
</comment>
<keyword evidence="5" id="KW-0539">Nucleus</keyword>
<keyword evidence="2" id="KW-0805">Transcription regulation</keyword>
<dbReference type="GO" id="GO:0061629">
    <property type="term" value="F:RNA polymerase II-specific DNA-binding transcription factor binding"/>
    <property type="evidence" value="ECO:0007669"/>
    <property type="project" value="EnsemblFungi"/>
</dbReference>
<accession>H2AXP3</accession>
<dbReference type="CDD" id="cd11387">
    <property type="entry name" value="bHLHzip_USF_MITF"/>
    <property type="match status" value="1"/>
</dbReference>
<dbReference type="Pfam" id="PF00010">
    <property type="entry name" value="HLH"/>
    <property type="match status" value="1"/>
</dbReference>
<evidence type="ECO:0000256" key="3">
    <source>
        <dbReference type="ARBA" id="ARBA00023125"/>
    </source>
</evidence>
<evidence type="ECO:0000256" key="1">
    <source>
        <dbReference type="ARBA" id="ARBA00004123"/>
    </source>
</evidence>
<feature type="region of interest" description="Disordered" evidence="6">
    <location>
        <begin position="194"/>
        <end position="238"/>
    </location>
</feature>
<dbReference type="KEGG" id="kaf:KAFR_0G01100"/>
<proteinExistence type="predicted"/>
<dbReference type="GO" id="GO:0016559">
    <property type="term" value="P:peroxisome fission"/>
    <property type="evidence" value="ECO:0007669"/>
    <property type="project" value="EnsemblFungi"/>
</dbReference>
<keyword evidence="4" id="KW-0804">Transcription</keyword>
<feature type="compositionally biased region" description="Polar residues" evidence="6">
    <location>
        <begin position="194"/>
        <end position="232"/>
    </location>
</feature>